<proteinExistence type="inferred from homology"/>
<evidence type="ECO:0000256" key="7">
    <source>
        <dbReference type="SAM" id="Phobius"/>
    </source>
</evidence>
<feature type="transmembrane region" description="Helical" evidence="7">
    <location>
        <begin position="62"/>
        <end position="81"/>
    </location>
</feature>
<keyword evidence="5 7" id="KW-1133">Transmembrane helix</keyword>
<evidence type="ECO:0000256" key="6">
    <source>
        <dbReference type="ARBA" id="ARBA00023136"/>
    </source>
</evidence>
<dbReference type="PANTHER" id="PTHR34584">
    <property type="entry name" value="NA(+)/H(+) ANTIPORTER SUBUNIT E1"/>
    <property type="match status" value="1"/>
</dbReference>
<evidence type="ECO:0000256" key="2">
    <source>
        <dbReference type="ARBA" id="ARBA00006228"/>
    </source>
</evidence>
<keyword evidence="9" id="KW-1185">Reference proteome</keyword>
<evidence type="ECO:0000256" key="4">
    <source>
        <dbReference type="ARBA" id="ARBA00022692"/>
    </source>
</evidence>
<keyword evidence="3" id="KW-1003">Cell membrane</keyword>
<comment type="subcellular location">
    <subcellularLocation>
        <location evidence="1">Cell membrane</location>
        <topology evidence="1">Multi-pass membrane protein</topology>
    </subcellularLocation>
</comment>
<dbReference type="Pfam" id="PF01899">
    <property type="entry name" value="MNHE"/>
    <property type="match status" value="1"/>
</dbReference>
<dbReference type="GO" id="GO:0005886">
    <property type="term" value="C:plasma membrane"/>
    <property type="evidence" value="ECO:0007669"/>
    <property type="project" value="UniProtKB-SubCell"/>
</dbReference>
<sequence>MKTFIIHFIIAAFVVNWILVQQEWLEFTAAMSILIFLAVFSLLWLSALLYDKRYFIKIPKVVSLLFFFLKELFMANLKIAYDIMTPRYFMNPAIVALPLQASTDFEISLLSNMITLTPGSLGVDISEDRSVLYVHLLYADEGNAEKLKQELKNGFERRILEITR</sequence>
<accession>A0A3D8LBU1</accession>
<dbReference type="InterPro" id="IPR002758">
    <property type="entry name" value="Cation_antiport_E"/>
</dbReference>
<reference evidence="9" key="1">
    <citation type="submission" date="2018-08" db="EMBL/GenBank/DDBJ databases">
        <authorList>
            <person name="Liu Z.-W."/>
            <person name="Du Z.-J."/>
        </authorList>
    </citation>
    <scope>NUCLEOTIDE SEQUENCE [LARGE SCALE GENOMIC DNA]</scope>
    <source>
        <strain evidence="9">H4X</strain>
    </source>
</reference>
<dbReference type="PIRSF" id="PIRSF019239">
    <property type="entry name" value="MrpE"/>
    <property type="match status" value="1"/>
</dbReference>
<dbReference type="OrthoDB" id="9800498at2"/>
<name>A0A3D8LBU1_9BACT</name>
<evidence type="ECO:0000256" key="1">
    <source>
        <dbReference type="ARBA" id="ARBA00004651"/>
    </source>
</evidence>
<protein>
    <submittedName>
        <fullName evidence="8">Cation:proton antiporter</fullName>
    </submittedName>
</protein>
<evidence type="ECO:0000313" key="9">
    <source>
        <dbReference type="Proteomes" id="UP000256708"/>
    </source>
</evidence>
<comment type="similarity">
    <text evidence="2">Belongs to the CPA3 antiporters (TC 2.A.63) subunit E family.</text>
</comment>
<dbReference type="AlphaFoldDB" id="A0A3D8LBU1"/>
<gene>
    <name evidence="8" type="ORF">DXT99_12475</name>
</gene>
<evidence type="ECO:0000256" key="3">
    <source>
        <dbReference type="ARBA" id="ARBA00022475"/>
    </source>
</evidence>
<keyword evidence="6 7" id="KW-0472">Membrane</keyword>
<dbReference type="RefSeq" id="WP_115565888.1">
    <property type="nucleotide sequence ID" value="NZ_QRGR01000012.1"/>
</dbReference>
<keyword evidence="4 7" id="KW-0812">Transmembrane</keyword>
<evidence type="ECO:0000313" key="8">
    <source>
        <dbReference type="EMBL" id="RDV14776.1"/>
    </source>
</evidence>
<comment type="caution">
    <text evidence="8">The sequence shown here is derived from an EMBL/GenBank/DDBJ whole genome shotgun (WGS) entry which is preliminary data.</text>
</comment>
<dbReference type="Proteomes" id="UP000256708">
    <property type="component" value="Unassembled WGS sequence"/>
</dbReference>
<evidence type="ECO:0000256" key="5">
    <source>
        <dbReference type="ARBA" id="ARBA00022989"/>
    </source>
</evidence>
<dbReference type="EMBL" id="QRGR01000012">
    <property type="protein sequence ID" value="RDV14776.1"/>
    <property type="molecule type" value="Genomic_DNA"/>
</dbReference>
<dbReference type="PANTHER" id="PTHR34584:SF1">
    <property type="entry name" value="NA(+)_H(+) ANTIPORTER SUBUNIT E1"/>
    <property type="match status" value="1"/>
</dbReference>
<organism evidence="8 9">
    <name type="scientific">Pontibacter diazotrophicus</name>
    <dbReference type="NCBI Taxonomy" id="1400979"/>
    <lineage>
        <taxon>Bacteria</taxon>
        <taxon>Pseudomonadati</taxon>
        <taxon>Bacteroidota</taxon>
        <taxon>Cytophagia</taxon>
        <taxon>Cytophagales</taxon>
        <taxon>Hymenobacteraceae</taxon>
        <taxon>Pontibacter</taxon>
    </lineage>
</organism>
<feature type="transmembrane region" description="Helical" evidence="7">
    <location>
        <begin position="30"/>
        <end position="50"/>
    </location>
</feature>
<dbReference type="GO" id="GO:0008324">
    <property type="term" value="F:monoatomic cation transmembrane transporter activity"/>
    <property type="evidence" value="ECO:0007669"/>
    <property type="project" value="InterPro"/>
</dbReference>